<feature type="transmembrane region" description="Helical" evidence="1">
    <location>
        <begin position="6"/>
        <end position="24"/>
    </location>
</feature>
<evidence type="ECO:0000256" key="1">
    <source>
        <dbReference type="SAM" id="Phobius"/>
    </source>
</evidence>
<sequence length="58" mass="6842">MLTAAVIIAVFVLIGQSVLLLILLKAVKQHFREQQILQEQMVYQLVHLREEWKDKQQI</sequence>
<keyword evidence="1" id="KW-0472">Membrane</keyword>
<keyword evidence="1" id="KW-0812">Transmembrane</keyword>
<evidence type="ECO:0000313" key="2">
    <source>
        <dbReference type="EMBL" id="MFC4737294.1"/>
    </source>
</evidence>
<dbReference type="EMBL" id="JBHSGK010000013">
    <property type="protein sequence ID" value="MFC4737294.1"/>
    <property type="molecule type" value="Genomic_DNA"/>
</dbReference>
<keyword evidence="3" id="KW-1185">Reference proteome</keyword>
<evidence type="ECO:0000313" key="3">
    <source>
        <dbReference type="Proteomes" id="UP001595896"/>
    </source>
</evidence>
<dbReference type="RefSeq" id="WP_377909896.1">
    <property type="nucleotide sequence ID" value="NZ_JBHSGK010000013.1"/>
</dbReference>
<keyword evidence="1" id="KW-1133">Transmembrane helix</keyword>
<name>A0ABV9P0D7_9BACI</name>
<reference evidence="3" key="1">
    <citation type="journal article" date="2019" name="Int. J. Syst. Evol. Microbiol.">
        <title>The Global Catalogue of Microorganisms (GCM) 10K type strain sequencing project: providing services to taxonomists for standard genome sequencing and annotation.</title>
        <authorList>
            <consortium name="The Broad Institute Genomics Platform"/>
            <consortium name="The Broad Institute Genome Sequencing Center for Infectious Disease"/>
            <person name="Wu L."/>
            <person name="Ma J."/>
        </authorList>
    </citation>
    <scope>NUCLEOTIDE SEQUENCE [LARGE SCALE GENOMIC DNA]</scope>
    <source>
        <strain evidence="3">JCM 12165</strain>
    </source>
</reference>
<accession>A0ABV9P0D7</accession>
<proteinExistence type="predicted"/>
<dbReference type="Proteomes" id="UP001595896">
    <property type="component" value="Unassembled WGS sequence"/>
</dbReference>
<gene>
    <name evidence="2" type="ORF">ACFO4L_11900</name>
</gene>
<comment type="caution">
    <text evidence="2">The sequence shown here is derived from an EMBL/GenBank/DDBJ whole genome shotgun (WGS) entry which is preliminary data.</text>
</comment>
<organism evidence="2 3">
    <name type="scientific">Bacillus daqingensis</name>
    <dbReference type="NCBI Taxonomy" id="872396"/>
    <lineage>
        <taxon>Bacteria</taxon>
        <taxon>Bacillati</taxon>
        <taxon>Bacillota</taxon>
        <taxon>Bacilli</taxon>
        <taxon>Bacillales</taxon>
        <taxon>Bacillaceae</taxon>
        <taxon>Bacillus</taxon>
    </lineage>
</organism>
<protein>
    <submittedName>
        <fullName evidence="2">Uncharacterized protein</fullName>
    </submittedName>
</protein>